<dbReference type="InterPro" id="IPR056508">
    <property type="entry name" value="HPAT-like"/>
</dbReference>
<dbReference type="GO" id="GO:0016757">
    <property type="term" value="F:glycosyltransferase activity"/>
    <property type="evidence" value="ECO:0007669"/>
    <property type="project" value="UniProtKB-KW"/>
</dbReference>
<protein>
    <recommendedName>
        <fullName evidence="7">Hydroxyproline O-arabinosyltransferase-like domain-containing protein</fullName>
    </recommendedName>
</protein>
<dbReference type="EnsemblProtists" id="EOD27592">
    <property type="protein sequence ID" value="EOD27592"/>
    <property type="gene ID" value="EMIHUDRAFT_457131"/>
</dbReference>
<dbReference type="OMA" id="AQPPWDK"/>
<dbReference type="GeneID" id="17273136"/>
<keyword evidence="3" id="KW-0808">Transferase</keyword>
<evidence type="ECO:0000313" key="8">
    <source>
        <dbReference type="EnsemblProtists" id="EOD27592"/>
    </source>
</evidence>
<evidence type="ECO:0000256" key="4">
    <source>
        <dbReference type="ARBA" id="ARBA00022692"/>
    </source>
</evidence>
<accession>A0A0D3JVQ7</accession>
<evidence type="ECO:0000256" key="3">
    <source>
        <dbReference type="ARBA" id="ARBA00022679"/>
    </source>
</evidence>
<keyword evidence="9" id="KW-1185">Reference proteome</keyword>
<reference evidence="9" key="1">
    <citation type="journal article" date="2013" name="Nature">
        <title>Pan genome of the phytoplankton Emiliania underpins its global distribution.</title>
        <authorList>
            <person name="Read B.A."/>
            <person name="Kegel J."/>
            <person name="Klute M.J."/>
            <person name="Kuo A."/>
            <person name="Lefebvre S.C."/>
            <person name="Maumus F."/>
            <person name="Mayer C."/>
            <person name="Miller J."/>
            <person name="Monier A."/>
            <person name="Salamov A."/>
            <person name="Young J."/>
            <person name="Aguilar M."/>
            <person name="Claverie J.M."/>
            <person name="Frickenhaus S."/>
            <person name="Gonzalez K."/>
            <person name="Herman E.K."/>
            <person name="Lin Y.C."/>
            <person name="Napier J."/>
            <person name="Ogata H."/>
            <person name="Sarno A.F."/>
            <person name="Shmutz J."/>
            <person name="Schroeder D."/>
            <person name="de Vargas C."/>
            <person name="Verret F."/>
            <person name="von Dassow P."/>
            <person name="Valentin K."/>
            <person name="Van de Peer Y."/>
            <person name="Wheeler G."/>
            <person name="Dacks J.B."/>
            <person name="Delwiche C.F."/>
            <person name="Dyhrman S.T."/>
            <person name="Glockner G."/>
            <person name="John U."/>
            <person name="Richards T."/>
            <person name="Worden A.Z."/>
            <person name="Zhang X."/>
            <person name="Grigoriev I.V."/>
            <person name="Allen A.E."/>
            <person name="Bidle K."/>
            <person name="Borodovsky M."/>
            <person name="Bowler C."/>
            <person name="Brownlee C."/>
            <person name="Cock J.M."/>
            <person name="Elias M."/>
            <person name="Gladyshev V.N."/>
            <person name="Groth M."/>
            <person name="Guda C."/>
            <person name="Hadaegh A."/>
            <person name="Iglesias-Rodriguez M.D."/>
            <person name="Jenkins J."/>
            <person name="Jones B.M."/>
            <person name="Lawson T."/>
            <person name="Leese F."/>
            <person name="Lindquist E."/>
            <person name="Lobanov A."/>
            <person name="Lomsadze A."/>
            <person name="Malik S.B."/>
            <person name="Marsh M.E."/>
            <person name="Mackinder L."/>
            <person name="Mock T."/>
            <person name="Mueller-Roeber B."/>
            <person name="Pagarete A."/>
            <person name="Parker M."/>
            <person name="Probert I."/>
            <person name="Quesneville H."/>
            <person name="Raines C."/>
            <person name="Rensing S.A."/>
            <person name="Riano-Pachon D.M."/>
            <person name="Richier S."/>
            <person name="Rokitta S."/>
            <person name="Shiraiwa Y."/>
            <person name="Soanes D.M."/>
            <person name="van der Giezen M."/>
            <person name="Wahlund T.M."/>
            <person name="Williams B."/>
            <person name="Wilson W."/>
            <person name="Wolfe G."/>
            <person name="Wurch L.L."/>
        </authorList>
    </citation>
    <scope>NUCLEOTIDE SEQUENCE</scope>
</reference>
<dbReference type="GO" id="GO:0016020">
    <property type="term" value="C:membrane"/>
    <property type="evidence" value="ECO:0007669"/>
    <property type="project" value="UniProtKB-SubCell"/>
</dbReference>
<dbReference type="eggNOG" id="ENOG502QQNK">
    <property type="taxonomic scope" value="Eukaryota"/>
</dbReference>
<dbReference type="InterPro" id="IPR044845">
    <property type="entry name" value="HPAT/SRGT1-like"/>
</dbReference>
<dbReference type="PaxDb" id="2903-EOD27592"/>
<keyword evidence="6" id="KW-0472">Membrane</keyword>
<dbReference type="Pfam" id="PF23452">
    <property type="entry name" value="HPAT"/>
    <property type="match status" value="1"/>
</dbReference>
<proteinExistence type="predicted"/>
<evidence type="ECO:0000256" key="2">
    <source>
        <dbReference type="ARBA" id="ARBA00022676"/>
    </source>
</evidence>
<dbReference type="KEGG" id="ehx:EMIHUDRAFT_457131"/>
<organism evidence="8 9">
    <name type="scientific">Emiliania huxleyi (strain CCMP1516)</name>
    <dbReference type="NCBI Taxonomy" id="280463"/>
    <lineage>
        <taxon>Eukaryota</taxon>
        <taxon>Haptista</taxon>
        <taxon>Haptophyta</taxon>
        <taxon>Prymnesiophyceae</taxon>
        <taxon>Isochrysidales</taxon>
        <taxon>Noelaerhabdaceae</taxon>
        <taxon>Emiliania</taxon>
    </lineage>
</organism>
<keyword evidence="4" id="KW-0812">Transmembrane</keyword>
<name>A0A0D3JVQ7_EMIH1</name>
<evidence type="ECO:0000256" key="6">
    <source>
        <dbReference type="ARBA" id="ARBA00023136"/>
    </source>
</evidence>
<evidence type="ECO:0000256" key="5">
    <source>
        <dbReference type="ARBA" id="ARBA00022989"/>
    </source>
</evidence>
<dbReference type="Proteomes" id="UP000013827">
    <property type="component" value="Unassembled WGS sequence"/>
</dbReference>
<dbReference type="HOGENOM" id="CLU_036353_0_0_1"/>
<keyword evidence="2" id="KW-0328">Glycosyltransferase</keyword>
<reference evidence="8" key="2">
    <citation type="submission" date="2024-10" db="UniProtKB">
        <authorList>
            <consortium name="EnsemblProtists"/>
        </authorList>
    </citation>
    <scope>IDENTIFICATION</scope>
</reference>
<sequence>MRYAYIVLYLLALAGWNYATTYQAWQSRIMYYHFVKQRKLAGPCGEMGGFTRLVASEGGKPDGLEAEMPSFFVRQYTTAEIARYGHFGVLNRPFSVVQFADRGGFEALQEQFVYIAETDHVLMRPLPNLATLDKAAAFSFGYMHCGSSHQPLLDKFAPGVTYSDVQPVGPSPLVVSKPVLRRLAPLWLNLSLALKLDPVADRRFGWVLEMWGYSIAAAKLGVRHDVLSHFQVEGGAGISARSAISRGVYIFHYTYGLEYTLAGRPQGSGTIGEWSLDKRHYGGAYPPRQMQPPPSGASDGTAWLLEAWNEASGNISTWPESLAMGTVGWRRVKGQGIDGSPLASRVSGTEWSWAGIPGLAFHPGGELKTPWGSGVWGAAPKGVDFHDKGFCASAGEGCLFADFGGALHNVRFEADLRRFDSFRLGDGTNVKGERKA</sequence>
<evidence type="ECO:0000256" key="1">
    <source>
        <dbReference type="ARBA" id="ARBA00004167"/>
    </source>
</evidence>
<dbReference type="PANTHER" id="PTHR31485">
    <property type="entry name" value="PEPTIDYL SERINE ALPHA-GALACTOSYLTRANSFERASE"/>
    <property type="match status" value="1"/>
</dbReference>
<evidence type="ECO:0000259" key="7">
    <source>
        <dbReference type="Pfam" id="PF23452"/>
    </source>
</evidence>
<feature type="domain" description="Hydroxyproline O-arabinosyltransferase-like" evidence="7">
    <location>
        <begin position="20"/>
        <end position="319"/>
    </location>
</feature>
<dbReference type="AlphaFoldDB" id="A0A0D3JVQ7"/>
<dbReference type="PANTHER" id="PTHR31485:SF4">
    <property type="entry name" value="HYDROXYPROLINE O-ARABINOSYLTRANSFERASE RDN1"/>
    <property type="match status" value="1"/>
</dbReference>
<keyword evidence="5" id="KW-1133">Transmembrane helix</keyword>
<dbReference type="RefSeq" id="XP_005780021.1">
    <property type="nucleotide sequence ID" value="XM_005779964.1"/>
</dbReference>
<dbReference type="STRING" id="2903.R1CXZ2"/>
<comment type="subcellular location">
    <subcellularLocation>
        <location evidence="1">Membrane</location>
        <topology evidence="1">Single-pass membrane protein</topology>
    </subcellularLocation>
</comment>
<evidence type="ECO:0000313" key="9">
    <source>
        <dbReference type="Proteomes" id="UP000013827"/>
    </source>
</evidence>